<evidence type="ECO:0008006" key="7">
    <source>
        <dbReference type="Google" id="ProtNLM"/>
    </source>
</evidence>
<evidence type="ECO:0000256" key="1">
    <source>
        <dbReference type="ARBA" id="ARBA00009283"/>
    </source>
</evidence>
<dbReference type="GO" id="GO:0016020">
    <property type="term" value="C:membrane"/>
    <property type="evidence" value="ECO:0007669"/>
    <property type="project" value="TreeGrafter"/>
</dbReference>
<comment type="caution">
    <text evidence="5">The sequence shown here is derived from an EMBL/GenBank/DDBJ whole genome shotgun (WGS) entry which is preliminary data.</text>
</comment>
<dbReference type="GO" id="GO:0017110">
    <property type="term" value="F:nucleoside diphosphate phosphatase activity"/>
    <property type="evidence" value="ECO:0007669"/>
    <property type="project" value="TreeGrafter"/>
</dbReference>
<gene>
    <name evidence="5" type="ORF">BUALT_Bualt05G0040600</name>
</gene>
<dbReference type="Gene3D" id="3.30.420.40">
    <property type="match status" value="2"/>
</dbReference>
<keyword evidence="6" id="KW-1185">Reference proteome</keyword>
<organism evidence="5 6">
    <name type="scientific">Buddleja alternifolia</name>
    <dbReference type="NCBI Taxonomy" id="168488"/>
    <lineage>
        <taxon>Eukaryota</taxon>
        <taxon>Viridiplantae</taxon>
        <taxon>Streptophyta</taxon>
        <taxon>Embryophyta</taxon>
        <taxon>Tracheophyta</taxon>
        <taxon>Spermatophyta</taxon>
        <taxon>Magnoliopsida</taxon>
        <taxon>eudicotyledons</taxon>
        <taxon>Gunneridae</taxon>
        <taxon>Pentapetalae</taxon>
        <taxon>asterids</taxon>
        <taxon>lamiids</taxon>
        <taxon>Lamiales</taxon>
        <taxon>Scrophulariaceae</taxon>
        <taxon>Buddlejeae</taxon>
        <taxon>Buddleja</taxon>
    </lineage>
</organism>
<name>A0AAV6XIC0_9LAMI</name>
<feature type="compositionally biased region" description="Acidic residues" evidence="4">
    <location>
        <begin position="59"/>
        <end position="70"/>
    </location>
</feature>
<evidence type="ECO:0000313" key="5">
    <source>
        <dbReference type="EMBL" id="KAG8382093.1"/>
    </source>
</evidence>
<dbReference type="PANTHER" id="PTHR11782">
    <property type="entry name" value="ADENOSINE/GUANOSINE DIPHOSPHATASE"/>
    <property type="match status" value="1"/>
</dbReference>
<dbReference type="AlphaFoldDB" id="A0AAV6XIC0"/>
<dbReference type="InterPro" id="IPR000407">
    <property type="entry name" value="GDA1_CD39_NTPase"/>
</dbReference>
<dbReference type="Proteomes" id="UP000826271">
    <property type="component" value="Unassembled WGS sequence"/>
</dbReference>
<comment type="similarity">
    <text evidence="1">Belongs to the GDA1/CD39 NTPase family.</text>
</comment>
<accession>A0AAV6XIC0</accession>
<sequence>MINISAATSAFFQLHDAQTLTRRSKFFITTLININDAAAAGEETLVFTPITTSSTPHDDNDDGDDHDDDSSSGNNKYALIFDAGSTGSRVHVFKFDSHLNLLPIINHDFEFINKATAGLRLLSGDTAERILEAVRELFKSESSLNYKAEWVSVIEGFEEGSYMWLHYYYSDDLANRSNLISTLTVFG</sequence>
<dbReference type="EMBL" id="WHWC01000005">
    <property type="protein sequence ID" value="KAG8382093.1"/>
    <property type="molecule type" value="Genomic_DNA"/>
</dbReference>
<feature type="active site" description="Proton acceptor" evidence="3">
    <location>
        <position position="159"/>
    </location>
</feature>
<proteinExistence type="inferred from homology"/>
<evidence type="ECO:0000256" key="3">
    <source>
        <dbReference type="PIRSR" id="PIRSR600407-1"/>
    </source>
</evidence>
<dbReference type="GO" id="GO:0009134">
    <property type="term" value="P:nucleoside diphosphate catabolic process"/>
    <property type="evidence" value="ECO:0007669"/>
    <property type="project" value="TreeGrafter"/>
</dbReference>
<reference evidence="5" key="1">
    <citation type="submission" date="2019-10" db="EMBL/GenBank/DDBJ databases">
        <authorList>
            <person name="Zhang R."/>
            <person name="Pan Y."/>
            <person name="Wang J."/>
            <person name="Ma R."/>
            <person name="Yu S."/>
        </authorList>
    </citation>
    <scope>NUCLEOTIDE SEQUENCE</scope>
    <source>
        <strain evidence="5">LA-IB0</strain>
        <tissue evidence="5">Leaf</tissue>
    </source>
</reference>
<feature type="region of interest" description="Disordered" evidence="4">
    <location>
        <begin position="50"/>
        <end position="71"/>
    </location>
</feature>
<evidence type="ECO:0000256" key="2">
    <source>
        <dbReference type="ARBA" id="ARBA00022801"/>
    </source>
</evidence>
<dbReference type="PANTHER" id="PTHR11782:SF87">
    <property type="entry name" value="APYRASE"/>
    <property type="match status" value="1"/>
</dbReference>
<evidence type="ECO:0000256" key="4">
    <source>
        <dbReference type="SAM" id="MobiDB-lite"/>
    </source>
</evidence>
<protein>
    <recommendedName>
        <fullName evidence="7">Apyrase</fullName>
    </recommendedName>
</protein>
<evidence type="ECO:0000313" key="6">
    <source>
        <dbReference type="Proteomes" id="UP000826271"/>
    </source>
</evidence>
<keyword evidence="2" id="KW-0378">Hydrolase</keyword>
<dbReference type="Pfam" id="PF01150">
    <property type="entry name" value="GDA1_CD39"/>
    <property type="match status" value="2"/>
</dbReference>